<dbReference type="Proteomes" id="UP000005496">
    <property type="component" value="Unassembled WGS sequence"/>
</dbReference>
<evidence type="ECO:0000313" key="3">
    <source>
        <dbReference type="Proteomes" id="UP000005496"/>
    </source>
</evidence>
<protein>
    <submittedName>
        <fullName evidence="2">Type IV pilus assembly PilZ</fullName>
    </submittedName>
</protein>
<dbReference type="Pfam" id="PF07238">
    <property type="entry name" value="PilZ"/>
    <property type="match status" value="1"/>
</dbReference>
<name>D6SRP1_9BACT</name>
<dbReference type="RefSeq" id="WP_008870715.1">
    <property type="nucleotide sequence ID" value="NZ_ACJN02000003.1"/>
</dbReference>
<dbReference type="AlphaFoldDB" id="D6SRP1"/>
<evidence type="ECO:0000259" key="1">
    <source>
        <dbReference type="Pfam" id="PF07238"/>
    </source>
</evidence>
<comment type="caution">
    <text evidence="2">The sequence shown here is derived from an EMBL/GenBank/DDBJ whole genome shotgun (WGS) entry which is preliminary data.</text>
</comment>
<dbReference type="InterPro" id="IPR009875">
    <property type="entry name" value="PilZ_domain"/>
</dbReference>
<dbReference type="eggNOG" id="ENOG5033DMC">
    <property type="taxonomic scope" value="Bacteria"/>
</dbReference>
<sequence>MTRYLEKTVYIKENILDKLEMLAKKNSLSLSTLLNHIFTKYLESRNGYDQLEEKRKSARKKVVIPALVYEKTQNGGNGEDFDMGRYISTTIFDISRGGLRLVVPAGKNGGMQFAKPQSEFEVISYLSGNSTLFRLKCRAEHIEQNENGVKVGSSFVEEANFQMDKLEVYCLQK</sequence>
<dbReference type="SUPFAM" id="SSF141371">
    <property type="entry name" value="PilZ domain-like"/>
    <property type="match status" value="1"/>
</dbReference>
<dbReference type="EMBL" id="ACJN02000003">
    <property type="protein sequence ID" value="EFI33357.1"/>
    <property type="molecule type" value="Genomic_DNA"/>
</dbReference>
<dbReference type="GO" id="GO:0035438">
    <property type="term" value="F:cyclic-di-GMP binding"/>
    <property type="evidence" value="ECO:0007669"/>
    <property type="project" value="InterPro"/>
</dbReference>
<feature type="domain" description="PilZ" evidence="1">
    <location>
        <begin position="53"/>
        <end position="171"/>
    </location>
</feature>
<accession>D6SRP1</accession>
<gene>
    <name evidence="2" type="ORF">Dthio_PD0685</name>
</gene>
<proteinExistence type="predicted"/>
<organism evidence="2 3">
    <name type="scientific">Desulfonatronospira thiodismutans ASO3-1</name>
    <dbReference type="NCBI Taxonomy" id="555779"/>
    <lineage>
        <taxon>Bacteria</taxon>
        <taxon>Pseudomonadati</taxon>
        <taxon>Thermodesulfobacteriota</taxon>
        <taxon>Desulfovibrionia</taxon>
        <taxon>Desulfovibrionales</taxon>
        <taxon>Desulfonatronovibrionaceae</taxon>
        <taxon>Desulfonatronospira</taxon>
    </lineage>
</organism>
<reference evidence="2" key="1">
    <citation type="submission" date="2010-05" db="EMBL/GenBank/DDBJ databases">
        <title>The draft genome of Desulfonatronospira thiodismutans ASO3-1.</title>
        <authorList>
            <consortium name="US DOE Joint Genome Institute (JGI-PGF)"/>
            <person name="Lucas S."/>
            <person name="Copeland A."/>
            <person name="Lapidus A."/>
            <person name="Cheng J.-F."/>
            <person name="Bruce D."/>
            <person name="Goodwin L."/>
            <person name="Pitluck S."/>
            <person name="Chertkov O."/>
            <person name="Brettin T."/>
            <person name="Detter J.C."/>
            <person name="Han C."/>
            <person name="Land M.L."/>
            <person name="Hauser L."/>
            <person name="Kyrpides N."/>
            <person name="Mikhailova N."/>
            <person name="Muyzer G."/>
            <person name="Woyke T."/>
        </authorList>
    </citation>
    <scope>NUCLEOTIDE SEQUENCE [LARGE SCALE GENOMIC DNA]</scope>
    <source>
        <strain evidence="2">ASO3-1</strain>
    </source>
</reference>
<evidence type="ECO:0000313" key="2">
    <source>
        <dbReference type="EMBL" id="EFI33357.1"/>
    </source>
</evidence>
<keyword evidence="3" id="KW-1185">Reference proteome</keyword>